<dbReference type="Proteomes" id="UP000188273">
    <property type="component" value="Chromosome"/>
</dbReference>
<reference evidence="2" key="1">
    <citation type="submission" date="2017-02" db="EMBL/GenBank/DDBJ databases">
        <title>Comparative genomics and description of representatives of a novel lineage of planctomycetes thriving in anoxic sediments.</title>
        <authorList>
            <person name="Spring S."/>
            <person name="Bunk B."/>
            <person name="Sproer C."/>
            <person name="Klenk H.-P."/>
        </authorList>
    </citation>
    <scope>NUCLEOTIDE SEQUENCE [LARGE SCALE GENOMIC DNA]</scope>
    <source>
        <strain evidence="2">L21-RPul-D3</strain>
    </source>
</reference>
<protein>
    <recommendedName>
        <fullName evidence="3">RloB-like protein</fullName>
    </recommendedName>
</protein>
<accession>A0A1Q2HQC7</accession>
<dbReference type="Pfam" id="PF13707">
    <property type="entry name" value="RloB"/>
    <property type="match status" value="1"/>
</dbReference>
<dbReference type="KEGG" id="pbu:L21SP3_01337"/>
<evidence type="ECO:0000313" key="2">
    <source>
        <dbReference type="Proteomes" id="UP000188273"/>
    </source>
</evidence>
<sequence length="91" mass="10630">MSNPKFEYWLLLHFEDGKKASDSKTCTKRLKKYLVDGKNINPAKINRKMILKAVERAKRQNSNPAGWPKQKGTTVYRLIENIFKAEKDYKA</sequence>
<organism evidence="1 2">
    <name type="scientific">Sedimentisphaera cyanobacteriorum</name>
    <dbReference type="NCBI Taxonomy" id="1940790"/>
    <lineage>
        <taxon>Bacteria</taxon>
        <taxon>Pseudomonadati</taxon>
        <taxon>Planctomycetota</taxon>
        <taxon>Phycisphaerae</taxon>
        <taxon>Sedimentisphaerales</taxon>
        <taxon>Sedimentisphaeraceae</taxon>
        <taxon>Sedimentisphaera</taxon>
    </lineage>
</organism>
<dbReference type="AlphaFoldDB" id="A0A1Q2HQC7"/>
<dbReference type="EMBL" id="CP019633">
    <property type="protein sequence ID" value="AQQ09531.1"/>
    <property type="molecule type" value="Genomic_DNA"/>
</dbReference>
<keyword evidence="2" id="KW-1185">Reference proteome</keyword>
<gene>
    <name evidence="1" type="ORF">L21SP3_01337</name>
</gene>
<dbReference type="InterPro" id="IPR025591">
    <property type="entry name" value="RloB"/>
</dbReference>
<evidence type="ECO:0008006" key="3">
    <source>
        <dbReference type="Google" id="ProtNLM"/>
    </source>
</evidence>
<dbReference type="STRING" id="1940790.L21SP3_01337"/>
<evidence type="ECO:0000313" key="1">
    <source>
        <dbReference type="EMBL" id="AQQ09531.1"/>
    </source>
</evidence>
<proteinExistence type="predicted"/>
<name>A0A1Q2HQC7_9BACT</name>